<evidence type="ECO:0000313" key="1">
    <source>
        <dbReference type="EMBL" id="JAH72828.1"/>
    </source>
</evidence>
<sequence length="35" mass="3879">MCSYNCNKYFVGPSSQGLLVTMNCTNLLFLTIQCA</sequence>
<name>A0A0E9V6I0_ANGAN</name>
<dbReference type="AlphaFoldDB" id="A0A0E9V6I0"/>
<organism evidence="1">
    <name type="scientific">Anguilla anguilla</name>
    <name type="common">European freshwater eel</name>
    <name type="synonym">Muraena anguilla</name>
    <dbReference type="NCBI Taxonomy" id="7936"/>
    <lineage>
        <taxon>Eukaryota</taxon>
        <taxon>Metazoa</taxon>
        <taxon>Chordata</taxon>
        <taxon>Craniata</taxon>
        <taxon>Vertebrata</taxon>
        <taxon>Euteleostomi</taxon>
        <taxon>Actinopterygii</taxon>
        <taxon>Neopterygii</taxon>
        <taxon>Teleostei</taxon>
        <taxon>Anguilliformes</taxon>
        <taxon>Anguillidae</taxon>
        <taxon>Anguilla</taxon>
    </lineage>
</organism>
<reference evidence="1" key="1">
    <citation type="submission" date="2014-11" db="EMBL/GenBank/DDBJ databases">
        <authorList>
            <person name="Amaro Gonzalez C."/>
        </authorList>
    </citation>
    <scope>NUCLEOTIDE SEQUENCE</scope>
</reference>
<proteinExistence type="predicted"/>
<dbReference type="EMBL" id="GBXM01035749">
    <property type="protein sequence ID" value="JAH72828.1"/>
    <property type="molecule type" value="Transcribed_RNA"/>
</dbReference>
<reference evidence="1" key="2">
    <citation type="journal article" date="2015" name="Fish Shellfish Immunol.">
        <title>Early steps in the European eel (Anguilla anguilla)-Vibrio vulnificus interaction in the gills: Role of the RtxA13 toxin.</title>
        <authorList>
            <person name="Callol A."/>
            <person name="Pajuelo D."/>
            <person name="Ebbesson L."/>
            <person name="Teles M."/>
            <person name="MacKenzie S."/>
            <person name="Amaro C."/>
        </authorList>
    </citation>
    <scope>NUCLEOTIDE SEQUENCE</scope>
</reference>
<accession>A0A0E9V6I0</accession>
<protein>
    <submittedName>
        <fullName evidence="1">Uncharacterized protein</fullName>
    </submittedName>
</protein>